<dbReference type="PANTHER" id="PTHR45649:SF14">
    <property type="entry name" value="GABA PERMEASE"/>
    <property type="match status" value="1"/>
</dbReference>
<keyword evidence="3 6" id="KW-0812">Transmembrane</keyword>
<dbReference type="Gene3D" id="1.20.1740.10">
    <property type="entry name" value="Amino acid/polyamine transporter I"/>
    <property type="match status" value="1"/>
</dbReference>
<dbReference type="PIRSF" id="PIRSF006060">
    <property type="entry name" value="AA_transporter"/>
    <property type="match status" value="1"/>
</dbReference>
<feature type="transmembrane region" description="Helical" evidence="6">
    <location>
        <begin position="116"/>
        <end position="143"/>
    </location>
</feature>
<comment type="subcellular location">
    <subcellularLocation>
        <location evidence="1">Membrane</location>
        <topology evidence="1">Multi-pass membrane protein</topology>
    </subcellularLocation>
</comment>
<evidence type="ECO:0000256" key="3">
    <source>
        <dbReference type="ARBA" id="ARBA00022692"/>
    </source>
</evidence>
<evidence type="ECO:0000256" key="1">
    <source>
        <dbReference type="ARBA" id="ARBA00004141"/>
    </source>
</evidence>
<evidence type="ECO:0000256" key="4">
    <source>
        <dbReference type="ARBA" id="ARBA00022989"/>
    </source>
</evidence>
<feature type="transmembrane region" description="Helical" evidence="6">
    <location>
        <begin position="402"/>
        <end position="425"/>
    </location>
</feature>
<feature type="transmembrane region" description="Helical" evidence="6">
    <location>
        <begin position="372"/>
        <end position="396"/>
    </location>
</feature>
<keyword evidence="5 6" id="KW-0472">Membrane</keyword>
<evidence type="ECO:0000256" key="5">
    <source>
        <dbReference type="ARBA" id="ARBA00023136"/>
    </source>
</evidence>
<keyword evidence="2" id="KW-0813">Transport</keyword>
<name>A0AAJ5YX98_9BASI</name>
<feature type="transmembrane region" description="Helical" evidence="6">
    <location>
        <begin position="163"/>
        <end position="184"/>
    </location>
</feature>
<proteinExistence type="predicted"/>
<accession>A0AAJ5YX98</accession>
<feature type="transmembrane region" description="Helical" evidence="6">
    <location>
        <begin position="230"/>
        <end position="250"/>
    </location>
</feature>
<dbReference type="Pfam" id="PF13520">
    <property type="entry name" value="AA_permease_2"/>
    <property type="match status" value="1"/>
</dbReference>
<evidence type="ECO:0000256" key="6">
    <source>
        <dbReference type="SAM" id="Phobius"/>
    </source>
</evidence>
<feature type="transmembrane region" description="Helical" evidence="6">
    <location>
        <begin position="70"/>
        <end position="95"/>
    </location>
</feature>
<evidence type="ECO:0000256" key="2">
    <source>
        <dbReference type="ARBA" id="ARBA00022448"/>
    </source>
</evidence>
<feature type="transmembrane region" description="Helical" evidence="6">
    <location>
        <begin position="322"/>
        <end position="345"/>
    </location>
</feature>
<dbReference type="InterPro" id="IPR002293">
    <property type="entry name" value="AA/rel_permease1"/>
</dbReference>
<dbReference type="AlphaFoldDB" id="A0AAJ5YX98"/>
<feature type="transmembrane region" description="Helical" evidence="6">
    <location>
        <begin position="437"/>
        <end position="462"/>
    </location>
</feature>
<gene>
    <name evidence="7" type="ORF">MYAM1_003700</name>
</gene>
<evidence type="ECO:0000313" key="8">
    <source>
        <dbReference type="Proteomes" id="UP001219567"/>
    </source>
</evidence>
<feature type="transmembrane region" description="Helical" evidence="6">
    <location>
        <begin position="191"/>
        <end position="210"/>
    </location>
</feature>
<dbReference type="InterPro" id="IPR004840">
    <property type="entry name" value="Amino_acid_permease_CS"/>
</dbReference>
<sequence>MTDAASKPSYDLQDYTEDDAQLIALGHKPELSRNFSYLSMLGLAFANLDSWSTLSISIPLAIQSGGPTAIIWGLLTAGVGNICLAMSLAEFLSAYPTAAGQYHWVAFASPPRWRRFLAWITGWITASGWVTLCSSGGLLGSQLITGLIALMHPDYDPPRWHTFLFYLAYSFLGFIINTFATLYLPMTNKASFYWSLAGITTIAVVILATAAPDFADAKWVFGGFINNTGWPNGLAWLLGLLQGSFGLCAYDGVAHMIEEIPQPSVKGPRVMVMSVWVGVASGLFILISLLFASGGAKNASDVIDSTQTPLIRIFSIATKSNAGSICLTAIPLVCEVVATTGNFTVSSRMTYALARDGGLPFSKSLSHVHKRLMLPLNSLILSASGVTVFGLVFIASDSAFDAITSAAVILLNLSYGIPIIVSCATRRSRLPPRSYDLGPALGWSVNVIGIAYVVLTTVLFLFPSEIPTSGSSMNYSIVAVSIVLILSLGYWFVHGQRHFQGPQIEALYNKIRDNQVDELLSRADNSVVDVDALKSGKDDHNRKK</sequence>
<dbReference type="Proteomes" id="UP001219567">
    <property type="component" value="Chromosome 6"/>
</dbReference>
<dbReference type="PROSITE" id="PS00218">
    <property type="entry name" value="AMINO_ACID_PERMEASE_1"/>
    <property type="match status" value="1"/>
</dbReference>
<evidence type="ECO:0000313" key="7">
    <source>
        <dbReference type="EMBL" id="WFD00944.1"/>
    </source>
</evidence>
<reference evidence="7 8" key="1">
    <citation type="submission" date="2023-03" db="EMBL/GenBank/DDBJ databases">
        <title>Mating type loci evolution in Malassezia.</title>
        <authorList>
            <person name="Coelho M.A."/>
        </authorList>
    </citation>
    <scope>NUCLEOTIDE SEQUENCE [LARGE SCALE GENOMIC DNA]</scope>
    <source>
        <strain evidence="7 8">CBS 9725</strain>
    </source>
</reference>
<feature type="transmembrane region" description="Helical" evidence="6">
    <location>
        <begin position="474"/>
        <end position="493"/>
    </location>
</feature>
<dbReference type="EMBL" id="CP119948">
    <property type="protein sequence ID" value="WFD00944.1"/>
    <property type="molecule type" value="Genomic_DNA"/>
</dbReference>
<dbReference type="GO" id="GO:0016020">
    <property type="term" value="C:membrane"/>
    <property type="evidence" value="ECO:0007669"/>
    <property type="project" value="UniProtKB-SubCell"/>
</dbReference>
<protein>
    <submittedName>
        <fullName evidence="7">Uncharacterized protein</fullName>
    </submittedName>
</protein>
<dbReference type="GO" id="GO:0022857">
    <property type="term" value="F:transmembrane transporter activity"/>
    <property type="evidence" value="ECO:0007669"/>
    <property type="project" value="InterPro"/>
</dbReference>
<dbReference type="GO" id="GO:0006865">
    <property type="term" value="P:amino acid transport"/>
    <property type="evidence" value="ECO:0007669"/>
    <property type="project" value="InterPro"/>
</dbReference>
<feature type="transmembrane region" description="Helical" evidence="6">
    <location>
        <begin position="270"/>
        <end position="292"/>
    </location>
</feature>
<organism evidence="7 8">
    <name type="scientific">Malassezia yamatoensis</name>
    <dbReference type="NCBI Taxonomy" id="253288"/>
    <lineage>
        <taxon>Eukaryota</taxon>
        <taxon>Fungi</taxon>
        <taxon>Dikarya</taxon>
        <taxon>Basidiomycota</taxon>
        <taxon>Ustilaginomycotina</taxon>
        <taxon>Malasseziomycetes</taxon>
        <taxon>Malasseziales</taxon>
        <taxon>Malasseziaceae</taxon>
        <taxon>Malassezia</taxon>
    </lineage>
</organism>
<keyword evidence="8" id="KW-1185">Reference proteome</keyword>
<keyword evidence="4 6" id="KW-1133">Transmembrane helix</keyword>
<dbReference type="PANTHER" id="PTHR45649">
    <property type="entry name" value="AMINO-ACID PERMEASE BAT1"/>
    <property type="match status" value="1"/>
</dbReference>